<dbReference type="CDD" id="cd04301">
    <property type="entry name" value="NAT_SF"/>
    <property type="match status" value="2"/>
</dbReference>
<dbReference type="Gene3D" id="3.40.630.90">
    <property type="match status" value="1"/>
</dbReference>
<organism evidence="2 3">
    <name type="scientific">Toxocara canis</name>
    <name type="common">Canine roundworm</name>
    <dbReference type="NCBI Taxonomy" id="6265"/>
    <lineage>
        <taxon>Eukaryota</taxon>
        <taxon>Metazoa</taxon>
        <taxon>Ecdysozoa</taxon>
        <taxon>Nematoda</taxon>
        <taxon>Chromadorea</taxon>
        <taxon>Rhabditida</taxon>
        <taxon>Spirurina</taxon>
        <taxon>Ascaridomorpha</taxon>
        <taxon>Ascaridoidea</taxon>
        <taxon>Toxocaridae</taxon>
        <taxon>Toxocara</taxon>
    </lineage>
</organism>
<accession>A0A0B2W5V2</accession>
<dbReference type="SUPFAM" id="SSF55729">
    <property type="entry name" value="Acyl-CoA N-acyltransferases (Nat)"/>
    <property type="match status" value="2"/>
</dbReference>
<comment type="caution">
    <text evidence="2">The sequence shown here is derived from an EMBL/GenBank/DDBJ whole genome shotgun (WGS) entry which is preliminary data.</text>
</comment>
<keyword evidence="3" id="KW-1185">Reference proteome</keyword>
<dbReference type="InterPro" id="IPR041496">
    <property type="entry name" value="YitH/HolE_GNAT"/>
</dbReference>
<evidence type="ECO:0000313" key="2">
    <source>
        <dbReference type="EMBL" id="KHN89064.1"/>
    </source>
</evidence>
<evidence type="ECO:0000259" key="1">
    <source>
        <dbReference type="PROSITE" id="PS51186"/>
    </source>
</evidence>
<dbReference type="InterPro" id="IPR016181">
    <property type="entry name" value="Acyl_CoA_acyltransferase"/>
</dbReference>
<dbReference type="PANTHER" id="PTHR47237">
    <property type="entry name" value="SLL0310 PROTEIN"/>
    <property type="match status" value="1"/>
</dbReference>
<feature type="domain" description="N-acetyltransferase" evidence="1">
    <location>
        <begin position="54"/>
        <end position="203"/>
    </location>
</feature>
<dbReference type="EMBL" id="JPKZ01000075">
    <property type="protein sequence ID" value="KHN89064.1"/>
    <property type="molecule type" value="Genomic_DNA"/>
</dbReference>
<name>A0A0B2W5V2_TOXCA</name>
<evidence type="ECO:0000313" key="3">
    <source>
        <dbReference type="Proteomes" id="UP000031036"/>
    </source>
</evidence>
<dbReference type="Pfam" id="PF18014">
    <property type="entry name" value="Acetyltransf_18"/>
    <property type="match status" value="1"/>
</dbReference>
<dbReference type="Pfam" id="PF00583">
    <property type="entry name" value="Acetyltransf_1"/>
    <property type="match status" value="2"/>
</dbReference>
<dbReference type="Gene3D" id="3.40.630.30">
    <property type="match status" value="2"/>
</dbReference>
<dbReference type="PANTHER" id="PTHR47237:SF1">
    <property type="entry name" value="SLL0310 PROTEIN"/>
    <property type="match status" value="1"/>
</dbReference>
<dbReference type="InterPro" id="IPR000182">
    <property type="entry name" value="GNAT_dom"/>
</dbReference>
<dbReference type="PROSITE" id="PS51186">
    <property type="entry name" value="GNAT"/>
    <property type="match status" value="1"/>
</dbReference>
<reference evidence="2 3" key="1">
    <citation type="submission" date="2014-11" db="EMBL/GenBank/DDBJ databases">
        <title>Genetic blueprint of the zoonotic pathogen Toxocara canis.</title>
        <authorList>
            <person name="Zhu X.-Q."/>
            <person name="Korhonen P.K."/>
            <person name="Cai H."/>
            <person name="Young N.D."/>
            <person name="Nejsum P."/>
            <person name="von Samson-Himmelstjerna G."/>
            <person name="Boag P.R."/>
            <person name="Tan P."/>
            <person name="Li Q."/>
            <person name="Min J."/>
            <person name="Yang Y."/>
            <person name="Wang X."/>
            <person name="Fang X."/>
            <person name="Hall R.S."/>
            <person name="Hofmann A."/>
            <person name="Sternberg P.W."/>
            <person name="Jex A.R."/>
            <person name="Gasser R.B."/>
        </authorList>
    </citation>
    <scope>NUCLEOTIDE SEQUENCE [LARGE SCALE GENOMIC DNA]</scope>
    <source>
        <strain evidence="2">PN_DK_2014</strain>
    </source>
</reference>
<proteinExistence type="predicted"/>
<protein>
    <recommendedName>
        <fullName evidence="1">N-acetyltransferase domain-containing protein</fullName>
    </recommendedName>
</protein>
<dbReference type="Proteomes" id="UP000031036">
    <property type="component" value="Unassembled WGS sequence"/>
</dbReference>
<dbReference type="InterPro" id="IPR052729">
    <property type="entry name" value="Acyl/Acetyltrans_Enzymes"/>
</dbReference>
<dbReference type="AlphaFoldDB" id="A0A0B2W5V2"/>
<gene>
    <name evidence="2" type="ORF">Tcan_17989</name>
</gene>
<dbReference type="OrthoDB" id="5861135at2759"/>
<sequence>MIDTPKLEPFKEVLRRQVPSELGKPISMKVYDIKQPKDCGNPWNGAYSKHGFWYKFYEGNSSDFEKVVALSYETDGYCMNYESFEAWKAAFGEKFVLIVAKNLREDILGSIAFACYNNIAIIGIYYVIEDYRHSGIGSKLFADVIKKLDHKDILFHSSSHLSDRCSRYGLRPTGWTFTHYIVDKPSGLQSLQDTGITIKRMDDLTTTQESDLFAYDRGVCNMDRSQWGRVWLRHFDSDTIVAFDHSVVALSYETDGYCMNYESFEAWKAAFGEKFVLIVAKNLREDILGSIAFACYNNIAIIGIYYVIEDYRHSGIGSKLFAEVIKKLDHKDVLFHSSSHLSDRCSRYGLRPTGWTFTHYIVDKPSGLQSLQDTGITIKRMDDLTTTQESDLFAYDRGVCNMDRSQWGRVWLRHFDSDTIVAFDHSGTITGFGNVRELGGGFVKRILVGPLYADNEKVASAILFALLVKFYNPENDHEWDPDVFAIYRRSVHLIIPEGKNEMLEVMRKLKGDTGTTTKQRLCYKTQCSGSVPEVSFTKIFALSDMHLSIV</sequence>
<dbReference type="GO" id="GO:0016747">
    <property type="term" value="F:acyltransferase activity, transferring groups other than amino-acyl groups"/>
    <property type="evidence" value="ECO:0007669"/>
    <property type="project" value="InterPro"/>
</dbReference>